<evidence type="ECO:0000256" key="1">
    <source>
        <dbReference type="SAM" id="Phobius"/>
    </source>
</evidence>
<keyword evidence="1" id="KW-0812">Transmembrane</keyword>
<keyword evidence="1" id="KW-1133">Transmembrane helix</keyword>
<sequence length="287" mass="32640">MPWSSCYVAVVLVFFPVLKSRVLMFFWWAFKPLVFAFCPKLMKIEVILVAYRFAVFQFSLRSTNTSVEYNGSYGSASRPGSGIAGSVAPKDVFEGGFCLFMKATKKENLIKFLEGKKYFIFRQNFQSLHLTISSPAIAICRYGYNSYQKGKFLSKEIFTYVKDWLSFVVRSRSRVLSGGSVVLFSAFVFVVSYTFAYTLTHYHGSRSKMLEETNRTTDDNTLLALVQFEAGCSHDIDGIHNNRGSFDIWIDRCSVVDYDGGLIDIMRQSIYIACLQVVPFSVICPCY</sequence>
<dbReference type="SMR" id="A0A3B6HVZ4"/>
<keyword evidence="3" id="KW-1185">Reference proteome</keyword>
<dbReference type="AlphaFoldDB" id="A0A3B6HVZ4"/>
<feature type="transmembrane region" description="Helical" evidence="1">
    <location>
        <begin position="41"/>
        <end position="60"/>
    </location>
</feature>
<organism evidence="2">
    <name type="scientific">Triticum aestivum</name>
    <name type="common">Wheat</name>
    <dbReference type="NCBI Taxonomy" id="4565"/>
    <lineage>
        <taxon>Eukaryota</taxon>
        <taxon>Viridiplantae</taxon>
        <taxon>Streptophyta</taxon>
        <taxon>Embryophyta</taxon>
        <taxon>Tracheophyta</taxon>
        <taxon>Spermatophyta</taxon>
        <taxon>Magnoliopsida</taxon>
        <taxon>Liliopsida</taxon>
        <taxon>Poales</taxon>
        <taxon>Poaceae</taxon>
        <taxon>BOP clade</taxon>
        <taxon>Pooideae</taxon>
        <taxon>Triticodae</taxon>
        <taxon>Triticeae</taxon>
        <taxon>Triticinae</taxon>
        <taxon>Triticum</taxon>
    </lineage>
</organism>
<protein>
    <submittedName>
        <fullName evidence="2">Uncharacterized protein</fullName>
    </submittedName>
</protein>
<reference evidence="2" key="2">
    <citation type="submission" date="2018-10" db="UniProtKB">
        <authorList>
            <consortium name="EnsemblPlants"/>
        </authorList>
    </citation>
    <scope>IDENTIFICATION</scope>
</reference>
<dbReference type="Proteomes" id="UP000019116">
    <property type="component" value="Chromosome 4A"/>
</dbReference>
<dbReference type="OMA" id="SIYISCL"/>
<dbReference type="EnsemblPlants" id="TraesCS4A02G138900.1">
    <property type="protein sequence ID" value="TraesCS4A02G138900.1"/>
    <property type="gene ID" value="TraesCS4A02G138900"/>
</dbReference>
<dbReference type="Gramene" id="TraesCS4A03G0305500.1">
    <property type="protein sequence ID" value="TraesCS4A03G0305500.1.CDS"/>
    <property type="gene ID" value="TraesCS4A03G0305500"/>
</dbReference>
<feature type="transmembrane region" description="Helical" evidence="1">
    <location>
        <begin position="175"/>
        <end position="199"/>
    </location>
</feature>
<dbReference type="Gramene" id="TraesROB_scaffold_020086_01G000200.1">
    <property type="protein sequence ID" value="TraesROB_scaffold_020086_01G000200.1"/>
    <property type="gene ID" value="TraesROB_scaffold_020086_01G000200"/>
</dbReference>
<keyword evidence="1" id="KW-0472">Membrane</keyword>
<dbReference type="Gramene" id="TraesCS4A02G138900.1">
    <property type="protein sequence ID" value="TraesCS4A02G138900.1"/>
    <property type="gene ID" value="TraesCS4A02G138900"/>
</dbReference>
<dbReference type="Gramene" id="TraesCLE_scaffold_037535_01G000100.1">
    <property type="protein sequence ID" value="TraesCLE_scaffold_037535_01G000100.1"/>
    <property type="gene ID" value="TraesCLE_scaffold_037535_01G000100"/>
</dbReference>
<dbReference type="Gramene" id="TraesCAD_scaffold_040735_01G000100.1">
    <property type="protein sequence ID" value="TraesCAD_scaffold_040735_01G000100.1"/>
    <property type="gene ID" value="TraesCAD_scaffold_040735_01G000100"/>
</dbReference>
<accession>A0A3B6HVZ4</accession>
<dbReference type="Gramene" id="TraesWEE_scaffold_056938_01G000200.1">
    <property type="protein sequence ID" value="TraesWEE_scaffold_056938_01G000200.1"/>
    <property type="gene ID" value="TraesWEE_scaffold_056938_01G000200"/>
</dbReference>
<dbReference type="OrthoDB" id="1984071at2759"/>
<evidence type="ECO:0000313" key="3">
    <source>
        <dbReference type="Proteomes" id="UP000019116"/>
    </source>
</evidence>
<evidence type="ECO:0000313" key="2">
    <source>
        <dbReference type="EnsemblPlants" id="TraesCS4A02G138900.1"/>
    </source>
</evidence>
<name>A0A3B6HVZ4_WHEAT</name>
<proteinExistence type="predicted"/>
<feature type="transmembrane region" description="Helical" evidence="1">
    <location>
        <begin position="6"/>
        <end position="29"/>
    </location>
</feature>
<reference evidence="2" key="1">
    <citation type="submission" date="2018-08" db="EMBL/GenBank/DDBJ databases">
        <authorList>
            <person name="Rossello M."/>
        </authorList>
    </citation>
    <scope>NUCLEOTIDE SEQUENCE [LARGE SCALE GENOMIC DNA]</scope>
    <source>
        <strain evidence="2">cv. Chinese Spring</strain>
    </source>
</reference>
<dbReference type="Gramene" id="TraesPARA_EIv1.0_1278220.1">
    <property type="protein sequence ID" value="TraesPARA_EIv1.0_1278220.1.CDS"/>
    <property type="gene ID" value="TraesPARA_EIv1.0_1278220"/>
</dbReference>